<proteinExistence type="predicted"/>
<evidence type="ECO:0000313" key="1">
    <source>
        <dbReference type="EMBL" id="OIR05622.1"/>
    </source>
</evidence>
<comment type="caution">
    <text evidence="1">The sequence shown here is derived from an EMBL/GenBank/DDBJ whole genome shotgun (WGS) entry which is preliminary data.</text>
</comment>
<sequence>MEIQEAYKQKKAAQLKEWGAQINLMEAKLENVGADMQIKRAEQIKALRAQQHAASEKMKELGKASGDAWEQVKVTADKVWDDLKSGVADAHSKFK</sequence>
<accession>A0A1J5T064</accession>
<dbReference type="EMBL" id="MLJW01000049">
    <property type="protein sequence ID" value="OIR05622.1"/>
    <property type="molecule type" value="Genomic_DNA"/>
</dbReference>
<protein>
    <recommendedName>
        <fullName evidence="2">Coiled coil domain-containing protein</fullName>
    </recommendedName>
</protein>
<gene>
    <name evidence="1" type="ORF">GALL_123660</name>
</gene>
<reference evidence="1" key="1">
    <citation type="submission" date="2016-10" db="EMBL/GenBank/DDBJ databases">
        <title>Sequence of Gallionella enrichment culture.</title>
        <authorList>
            <person name="Poehlein A."/>
            <person name="Muehling M."/>
            <person name="Daniel R."/>
        </authorList>
    </citation>
    <scope>NUCLEOTIDE SEQUENCE</scope>
</reference>
<evidence type="ECO:0008006" key="2">
    <source>
        <dbReference type="Google" id="ProtNLM"/>
    </source>
</evidence>
<dbReference type="AlphaFoldDB" id="A0A1J5T064"/>
<name>A0A1J5T064_9ZZZZ</name>
<organism evidence="1">
    <name type="scientific">mine drainage metagenome</name>
    <dbReference type="NCBI Taxonomy" id="410659"/>
    <lineage>
        <taxon>unclassified sequences</taxon>
        <taxon>metagenomes</taxon>
        <taxon>ecological metagenomes</taxon>
    </lineage>
</organism>